<dbReference type="AlphaFoldDB" id="A0A9P1DUG5"/>
<keyword evidence="4" id="KW-1185">Reference proteome</keyword>
<feature type="region of interest" description="Disordered" evidence="1">
    <location>
        <begin position="25"/>
        <end position="88"/>
    </location>
</feature>
<dbReference type="EMBL" id="CAMXCT030006585">
    <property type="protein sequence ID" value="CAL4803758.1"/>
    <property type="molecule type" value="Genomic_DNA"/>
</dbReference>
<feature type="non-terminal residue" evidence="2">
    <location>
        <position position="111"/>
    </location>
</feature>
<accession>A0A9P1DUG5</accession>
<dbReference type="Proteomes" id="UP001152797">
    <property type="component" value="Unassembled WGS sequence"/>
</dbReference>
<evidence type="ECO:0000313" key="3">
    <source>
        <dbReference type="EMBL" id="CAL4803758.1"/>
    </source>
</evidence>
<reference evidence="2" key="1">
    <citation type="submission" date="2022-10" db="EMBL/GenBank/DDBJ databases">
        <authorList>
            <person name="Chen Y."/>
            <person name="Dougan E. K."/>
            <person name="Chan C."/>
            <person name="Rhodes N."/>
            <person name="Thang M."/>
        </authorList>
    </citation>
    <scope>NUCLEOTIDE SEQUENCE</scope>
</reference>
<gene>
    <name evidence="2" type="ORF">C1SCF055_LOCUS41189</name>
</gene>
<comment type="caution">
    <text evidence="2">The sequence shown here is derived from an EMBL/GenBank/DDBJ whole genome shotgun (WGS) entry which is preliminary data.</text>
</comment>
<protein>
    <submittedName>
        <fullName evidence="2">Uncharacterized protein</fullName>
    </submittedName>
</protein>
<dbReference type="EMBL" id="CAMXCT010006585">
    <property type="protein sequence ID" value="CAI4016446.1"/>
    <property type="molecule type" value="Genomic_DNA"/>
</dbReference>
<evidence type="ECO:0000313" key="2">
    <source>
        <dbReference type="EMBL" id="CAI4016446.1"/>
    </source>
</evidence>
<reference evidence="3 4" key="2">
    <citation type="submission" date="2024-05" db="EMBL/GenBank/DDBJ databases">
        <authorList>
            <person name="Chen Y."/>
            <person name="Shah S."/>
            <person name="Dougan E. K."/>
            <person name="Thang M."/>
            <person name="Chan C."/>
        </authorList>
    </citation>
    <scope>NUCLEOTIDE SEQUENCE [LARGE SCALE GENOMIC DNA]</scope>
</reference>
<name>A0A9P1DUG5_9DINO</name>
<proteinExistence type="predicted"/>
<evidence type="ECO:0000313" key="4">
    <source>
        <dbReference type="Proteomes" id="UP001152797"/>
    </source>
</evidence>
<evidence type="ECO:0000256" key="1">
    <source>
        <dbReference type="SAM" id="MobiDB-lite"/>
    </source>
</evidence>
<feature type="compositionally biased region" description="Basic and acidic residues" evidence="1">
    <location>
        <begin position="36"/>
        <end position="83"/>
    </location>
</feature>
<sequence>GADRMAMTAEDYARIAREVEAALEEAAKEGSPVSFDRPHADKNQNRPEGCSGKKERAMRKEQMREYQEMDRIGNLESKERDAGLGDGDSWAIQRSDCASRQAHLGVQYRWG</sequence>
<organism evidence="2">
    <name type="scientific">Cladocopium goreaui</name>
    <dbReference type="NCBI Taxonomy" id="2562237"/>
    <lineage>
        <taxon>Eukaryota</taxon>
        <taxon>Sar</taxon>
        <taxon>Alveolata</taxon>
        <taxon>Dinophyceae</taxon>
        <taxon>Suessiales</taxon>
        <taxon>Symbiodiniaceae</taxon>
        <taxon>Cladocopium</taxon>
    </lineage>
</organism>
<dbReference type="EMBL" id="CAMXCT020006585">
    <property type="protein sequence ID" value="CAL1169821.1"/>
    <property type="molecule type" value="Genomic_DNA"/>
</dbReference>